<evidence type="ECO:0000256" key="1">
    <source>
        <dbReference type="ARBA" id="ARBA00023107"/>
    </source>
</evidence>
<protein>
    <submittedName>
        <fullName evidence="2">Uncharacterized protein</fullName>
    </submittedName>
</protein>
<keyword evidence="1" id="KW-0945">Host-virus interaction</keyword>
<dbReference type="EMBL" id="BDLS01000002">
    <property type="protein sequence ID" value="GAV93214.1"/>
    <property type="molecule type" value="Genomic_DNA"/>
</dbReference>
<keyword evidence="1" id="KW-1126">Modulation of host PP1 activity by virus</keyword>
<proteinExistence type="predicted"/>
<dbReference type="GO" id="GO:0004865">
    <property type="term" value="F:protein serine/threonine phosphatase inhibitor activity"/>
    <property type="evidence" value="ECO:0007669"/>
    <property type="project" value="UniProtKB-KW"/>
</dbReference>
<organism evidence="2">
    <name type="scientific">Chionoecetes opilio bacilliform virus</name>
    <dbReference type="NCBI Taxonomy" id="1825681"/>
    <lineage>
        <taxon>Viruses</taxon>
        <taxon>Viruses incertae sedis</taxon>
        <taxon>Naldaviricetes</taxon>
        <taxon>Nimaviridae</taxon>
    </lineage>
</organism>
<dbReference type="GO" id="GO:0039606">
    <property type="term" value="P:symbiont-mediated suppression of host translation initiation"/>
    <property type="evidence" value="ECO:0007669"/>
    <property type="project" value="UniProtKB-KW"/>
</dbReference>
<dbReference type="PANTHER" id="PTHR16489:SF12">
    <property type="entry name" value="GH11727P"/>
    <property type="match status" value="1"/>
</dbReference>
<keyword evidence="1" id="KW-1090">Inhibition of host innate immune response by virus</keyword>
<keyword evidence="1" id="KW-0899">Viral immunoevasion</keyword>
<keyword evidence="1" id="KW-1114">Inhibition of host interferon signaling pathway by virus</keyword>
<reference evidence="2" key="1">
    <citation type="submission" date="2017-01" db="EMBL/GenBank/DDBJ databases">
        <title>Draft genome sequence of uncultured bacilliform virus purified from snow crab.</title>
        <authorList>
            <person name="Takano T."/>
        </authorList>
    </citation>
    <scope>NUCLEOTIDE SEQUENCE</scope>
    <source>
        <strain evidence="2">Isolate_1</strain>
    </source>
</reference>
<gene>
    <name evidence="2" type="ORF">SCV_094</name>
</gene>
<dbReference type="PANTHER" id="PTHR16489">
    <property type="entry name" value="GH11727P"/>
    <property type="match status" value="1"/>
</dbReference>
<sequence length="147" mass="17222">MLECWTLQICFLGNMWLVEERCVTVMQTGFGIDLHTMTGSTMSDFSSSDDMWNHTFGCGGLMMTTQKEYRKFRMQAINKRWDKEIEKGVKGTNTQRITFGGVTATHHIIAWSFAYQEARRGHWEQLARDRTRLRNRVTRVYNIQDPS</sequence>
<name>A0A1Q3DL60_9VIRU</name>
<accession>A0A1Q3DL60</accession>
<comment type="caution">
    <text evidence="2">The sequence shown here is derived from an EMBL/GenBank/DDBJ whole genome shotgun (WGS) entry which is preliminary data.</text>
</comment>
<keyword evidence="1" id="KW-0922">Interferon antiviral system evasion</keyword>
<dbReference type="InterPro" id="IPR051254">
    <property type="entry name" value="PPP1R15"/>
</dbReference>
<evidence type="ECO:0000313" key="2">
    <source>
        <dbReference type="EMBL" id="GAV93214.1"/>
    </source>
</evidence>
<dbReference type="GO" id="GO:0034976">
    <property type="term" value="P:response to endoplasmic reticulum stress"/>
    <property type="evidence" value="ECO:0007669"/>
    <property type="project" value="TreeGrafter"/>
</dbReference>